<proteinExistence type="predicted"/>
<organism evidence="1 2">
    <name type="scientific">Vibrio coralliirubri</name>
    <dbReference type="NCBI Taxonomy" id="1516159"/>
    <lineage>
        <taxon>Bacteria</taxon>
        <taxon>Pseudomonadati</taxon>
        <taxon>Pseudomonadota</taxon>
        <taxon>Gammaproteobacteria</taxon>
        <taxon>Vibrionales</taxon>
        <taxon>Vibrionaceae</taxon>
        <taxon>Vibrio</taxon>
    </lineage>
</organism>
<protein>
    <submittedName>
        <fullName evidence="1">Uncharacterized protein</fullName>
    </submittedName>
</protein>
<reference evidence="1 2" key="1">
    <citation type="submission" date="2014-06" db="EMBL/GenBank/DDBJ databases">
        <authorList>
            <person name="Le Roux F."/>
        </authorList>
    </citation>
    <scope>NUCLEOTIDE SEQUENCE [LARGE SCALE GENOMIC DNA]</scope>
    <source>
        <strain evidence="1 2">J2-31</strain>
    </source>
</reference>
<keyword evidence="2" id="KW-1185">Reference proteome</keyword>
<evidence type="ECO:0000313" key="1">
    <source>
        <dbReference type="EMBL" id="CDT96992.1"/>
    </source>
</evidence>
<comment type="caution">
    <text evidence="1">The sequence shown here is derived from an EMBL/GenBank/DDBJ whole genome shotgun (WGS) entry which is preliminary data.</text>
</comment>
<gene>
    <name evidence="1" type="ORF">VCR31J2_2290037</name>
</gene>
<dbReference type="AlphaFoldDB" id="A0AA86WRX0"/>
<sequence length="41" mass="4626">MQYCPSGNRLLFDAAQSSDVHTHPDSFSAALLQRRLGFKME</sequence>
<name>A0AA86WRX0_9VIBR</name>
<dbReference type="EMBL" id="CCKJ01000145">
    <property type="protein sequence ID" value="CDT96992.1"/>
    <property type="molecule type" value="Genomic_DNA"/>
</dbReference>
<dbReference type="Proteomes" id="UP000041625">
    <property type="component" value="Unassembled WGS sequence"/>
</dbReference>
<evidence type="ECO:0000313" key="2">
    <source>
        <dbReference type="Proteomes" id="UP000041625"/>
    </source>
</evidence>
<accession>A0AA86WRX0</accession>